<dbReference type="EMBL" id="AM039952">
    <property type="protein sequence ID" value="CAJ23941.1"/>
    <property type="molecule type" value="Genomic_DNA"/>
</dbReference>
<dbReference type="GO" id="GO:0016787">
    <property type="term" value="F:hydrolase activity"/>
    <property type="evidence" value="ECO:0007669"/>
    <property type="project" value="InterPro"/>
</dbReference>
<evidence type="ECO:0000256" key="1">
    <source>
        <dbReference type="SAM" id="MobiDB-lite"/>
    </source>
</evidence>
<dbReference type="eggNOG" id="COG0553">
    <property type="taxonomic scope" value="Bacteria"/>
</dbReference>
<dbReference type="Pfam" id="PF04851">
    <property type="entry name" value="ResIII"/>
    <property type="match status" value="1"/>
</dbReference>
<dbReference type="GO" id="GO:0003677">
    <property type="term" value="F:DNA binding"/>
    <property type="evidence" value="ECO:0007669"/>
    <property type="project" value="InterPro"/>
</dbReference>
<evidence type="ECO:0000313" key="4">
    <source>
        <dbReference type="Proteomes" id="UP000007069"/>
    </source>
</evidence>
<dbReference type="GO" id="GO:0005524">
    <property type="term" value="F:ATP binding"/>
    <property type="evidence" value="ECO:0007669"/>
    <property type="project" value="InterPro"/>
</dbReference>
<sequence>MSLDLESTAAQATPVQSELLDAESSPLTLSLQDFVGEFGDELLDSLNRANPPVYTGQPQTRRQLIVASLKRKLFEAQAEVVHAAAELLIDRGERAAIVNGEMGCGKTTVGIATAAVLNAEGYRRTLVLSPPHLVYKWRREIQETVAGAKVWVLNGPDTLVKLIKLREQLGVQPTGQEFFVLGRVRMRMGFHWRPVFTRRRTRHGDVAACPDCGHIITDLDGEPVNPIELDAEEYRRKCSHCAGFTPVFTDTYKKADQGHEECSCQSAGSSLPSSSVARLSRPASPASAVPRWPGSWGFATPC</sequence>
<dbReference type="SUPFAM" id="SSF52540">
    <property type="entry name" value="P-loop containing nucleoside triphosphate hydrolases"/>
    <property type="match status" value="1"/>
</dbReference>
<dbReference type="AlphaFoldDB" id="Q3BTB8"/>
<dbReference type="KEGG" id="xcv:XCV2264"/>
<dbReference type="InterPro" id="IPR027417">
    <property type="entry name" value="P-loop_NTPase"/>
</dbReference>
<reference evidence="3 4" key="1">
    <citation type="journal article" date="2005" name="J. Bacteriol.">
        <title>Insights into genome plasticity and pathogenicity of the plant pathogenic Bacterium Xanthomonas campestris pv. vesicatoria revealed by the complete genome sequence.</title>
        <authorList>
            <person name="Thieme F."/>
            <person name="Koebnik R."/>
            <person name="Bekel T."/>
            <person name="Berger C."/>
            <person name="Boch J."/>
            <person name="Buettner D."/>
            <person name="Caldana C."/>
            <person name="Gaigalat L."/>
            <person name="Goesmann A."/>
            <person name="Kay S."/>
            <person name="Kirchner O."/>
            <person name="Lanz C."/>
            <person name="Linke B."/>
            <person name="McHardy A.C."/>
            <person name="Meyer F."/>
            <person name="Mittenhuber G."/>
            <person name="Nies D.H."/>
            <person name="Niesbach-Kloesgen U."/>
            <person name="Patschkowski T."/>
            <person name="Rueckert C."/>
            <person name="Rupp O."/>
            <person name="Schneicker S."/>
            <person name="Schuster S.C."/>
            <person name="Vorhoelter F.J."/>
            <person name="Weber E."/>
            <person name="Puehler A."/>
            <person name="Bonas U."/>
            <person name="Bartels D."/>
            <person name="Kaiser O."/>
        </authorList>
    </citation>
    <scope>NUCLEOTIDE SEQUENCE [LARGE SCALE GENOMIC DNA]</scope>
    <source>
        <strain evidence="3 4">85-10</strain>
    </source>
</reference>
<dbReference type="HOGENOM" id="CLU_066217_0_0_6"/>
<feature type="region of interest" description="Disordered" evidence="1">
    <location>
        <begin position="265"/>
        <end position="290"/>
    </location>
</feature>
<dbReference type="Gene3D" id="3.40.50.300">
    <property type="entry name" value="P-loop containing nucleotide triphosphate hydrolases"/>
    <property type="match status" value="1"/>
</dbReference>
<accession>Q3BTB8</accession>
<gene>
    <name evidence="3" type="ordered locus">XCV2264</name>
</gene>
<dbReference type="InterPro" id="IPR006935">
    <property type="entry name" value="Helicase/UvrB_N"/>
</dbReference>
<dbReference type="Proteomes" id="UP000007069">
    <property type="component" value="Chromosome"/>
</dbReference>
<proteinExistence type="predicted"/>
<name>Q3BTB8_XANE5</name>
<evidence type="ECO:0000313" key="3">
    <source>
        <dbReference type="EMBL" id="CAJ23941.1"/>
    </source>
</evidence>
<feature type="compositionally biased region" description="Low complexity" evidence="1">
    <location>
        <begin position="269"/>
        <end position="290"/>
    </location>
</feature>
<feature type="domain" description="Helicase/UvrB N-terminal" evidence="2">
    <location>
        <begin position="72"/>
        <end position="148"/>
    </location>
</feature>
<protein>
    <recommendedName>
        <fullName evidence="2">Helicase/UvrB N-terminal domain-containing protein</fullName>
    </recommendedName>
</protein>
<organism evidence="4">
    <name type="scientific">Xanthomonas euvesicatoria pv. vesicatoria (strain 85-10)</name>
    <name type="common">Xanthomonas campestris pv. vesicatoria</name>
    <dbReference type="NCBI Taxonomy" id="316273"/>
    <lineage>
        <taxon>Bacteria</taxon>
        <taxon>Pseudomonadati</taxon>
        <taxon>Pseudomonadota</taxon>
        <taxon>Gammaproteobacteria</taxon>
        <taxon>Lysobacterales</taxon>
        <taxon>Lysobacteraceae</taxon>
        <taxon>Xanthomonas</taxon>
    </lineage>
</organism>
<evidence type="ECO:0000259" key="2">
    <source>
        <dbReference type="Pfam" id="PF04851"/>
    </source>
</evidence>